<evidence type="ECO:0000313" key="3">
    <source>
        <dbReference type="Proteomes" id="UP000045782"/>
    </source>
</evidence>
<gene>
    <name evidence="2" type="ORF">ERS075579_01884</name>
</gene>
<dbReference type="InterPro" id="IPR037523">
    <property type="entry name" value="VOC_core"/>
</dbReference>
<feature type="domain" description="VOC" evidence="1">
    <location>
        <begin position="103"/>
        <end position="219"/>
    </location>
</feature>
<accession>A0A0U0YEH5</accession>
<sequence>MITELDSVLLDVPNLGEAKAAYSRLFNSSAPHPQLHLGLPEWASHPGMLFRVDHLDCAARTVARRGLALTVHGDLATGASNGVTLGLSGQPPAAPQPDADSCRIDHLVLFSPNRDRIIATLCGRLGFDLRLDRLQSWGAHQLFFRGAGLVVEVVLRDDDPSGPDSLWGIAWRTADIEASHARLSGAGATLGDIRNGHKPGTRVVTVKDPALAVPTILIEQR</sequence>
<dbReference type="PROSITE" id="PS51819">
    <property type="entry name" value="VOC"/>
    <property type="match status" value="1"/>
</dbReference>
<dbReference type="Pfam" id="PF13669">
    <property type="entry name" value="Glyoxalase_4"/>
    <property type="match status" value="1"/>
</dbReference>
<dbReference type="RefSeq" id="WP_005071732.1">
    <property type="nucleotide sequence ID" value="NZ_CP014952.1"/>
</dbReference>
<name>A0A0U0YEH5_9MYCO</name>
<evidence type="ECO:0000313" key="2">
    <source>
        <dbReference type="EMBL" id="CPV47439.1"/>
    </source>
</evidence>
<reference evidence="2 3" key="1">
    <citation type="submission" date="2015-03" db="EMBL/GenBank/DDBJ databases">
        <authorList>
            <person name="Murphy D."/>
        </authorList>
    </citation>
    <scope>NUCLEOTIDE SEQUENCE [LARGE SCALE GENOMIC DNA]</scope>
    <source>
        <strain evidence="2 3">PAP088</strain>
    </source>
</reference>
<dbReference type="SUPFAM" id="SSF54593">
    <property type="entry name" value="Glyoxalase/Bleomycin resistance protein/Dihydroxybiphenyl dioxygenase"/>
    <property type="match status" value="1"/>
</dbReference>
<dbReference type="EMBL" id="CSWP01000003">
    <property type="protein sequence ID" value="CPV47439.1"/>
    <property type="molecule type" value="Genomic_DNA"/>
</dbReference>
<dbReference type="AlphaFoldDB" id="A0A0U0YEH5"/>
<protein>
    <submittedName>
        <fullName evidence="2">Glyoxalase-like domain</fullName>
    </submittedName>
</protein>
<dbReference type="InterPro" id="IPR029068">
    <property type="entry name" value="Glyas_Bleomycin-R_OHBP_Dase"/>
</dbReference>
<dbReference type="Gene3D" id="3.10.180.10">
    <property type="entry name" value="2,3-Dihydroxybiphenyl 1,2-Dioxygenase, domain 1"/>
    <property type="match status" value="1"/>
</dbReference>
<evidence type="ECO:0000259" key="1">
    <source>
        <dbReference type="PROSITE" id="PS51819"/>
    </source>
</evidence>
<proteinExistence type="predicted"/>
<dbReference type="Proteomes" id="UP000045782">
    <property type="component" value="Unassembled WGS sequence"/>
</dbReference>
<dbReference type="CDD" id="cd06587">
    <property type="entry name" value="VOC"/>
    <property type="match status" value="1"/>
</dbReference>
<organism evidence="2 3">
    <name type="scientific">Mycobacteroides abscessus</name>
    <dbReference type="NCBI Taxonomy" id="36809"/>
    <lineage>
        <taxon>Bacteria</taxon>
        <taxon>Bacillati</taxon>
        <taxon>Actinomycetota</taxon>
        <taxon>Actinomycetes</taxon>
        <taxon>Mycobacteriales</taxon>
        <taxon>Mycobacteriaceae</taxon>
        <taxon>Mycobacteroides</taxon>
    </lineage>
</organism>